<proteinExistence type="predicted"/>
<dbReference type="EMBL" id="JAAGAX010000003">
    <property type="protein sequence ID" value="KAF2321003.1"/>
    <property type="molecule type" value="Genomic_DNA"/>
</dbReference>
<protein>
    <recommendedName>
        <fullName evidence="1">Reverse transcriptase/retrotransposon-derived protein RNase H-like domain-containing protein</fullName>
    </recommendedName>
</protein>
<evidence type="ECO:0000313" key="2">
    <source>
        <dbReference type="EMBL" id="KAF2321003.1"/>
    </source>
</evidence>
<dbReference type="SUPFAM" id="SSF56672">
    <property type="entry name" value="DNA/RNA polymerases"/>
    <property type="match status" value="1"/>
</dbReference>
<name>A0A6A6N951_HEVBR</name>
<feature type="domain" description="Reverse transcriptase/retrotransposon-derived protein RNase H-like" evidence="1">
    <location>
        <begin position="46"/>
        <end position="137"/>
    </location>
</feature>
<dbReference type="Proteomes" id="UP000467840">
    <property type="component" value="Chromosome 10"/>
</dbReference>
<dbReference type="AlphaFoldDB" id="A0A6A6N951"/>
<evidence type="ECO:0000259" key="1">
    <source>
        <dbReference type="Pfam" id="PF17919"/>
    </source>
</evidence>
<gene>
    <name evidence="2" type="ORF">GH714_032554</name>
</gene>
<dbReference type="PANTHER" id="PTHR48475:SF1">
    <property type="entry name" value="RNASE H TYPE-1 DOMAIN-CONTAINING PROTEIN"/>
    <property type="match status" value="1"/>
</dbReference>
<dbReference type="Pfam" id="PF17919">
    <property type="entry name" value="RT_RNaseH_2"/>
    <property type="match status" value="1"/>
</dbReference>
<dbReference type="InterPro" id="IPR043502">
    <property type="entry name" value="DNA/RNA_pol_sf"/>
</dbReference>
<accession>A0A6A6N951</accession>
<dbReference type="InterPro" id="IPR041577">
    <property type="entry name" value="RT_RNaseH_2"/>
</dbReference>
<comment type="caution">
    <text evidence="2">The sequence shown here is derived from an EMBL/GenBank/DDBJ whole genome shotgun (WGS) entry which is preliminary data.</text>
</comment>
<sequence length="336" mass="39156">MPSSKTERDVRSFLGNLNYILRFISNLTAKAEPIFRLFKKNNTAKWDQACQEAFRRIKQYLSNPPVLVPPVMGRPLILYMAVQQSSMGCFLGQYDDTGRKERAIYYLSKKFNDYESNICCALAWTANQLKHYMLNHKTWLIRMDPIKYVFESLFITERLAKWQVILSQYDIVYMTRKSVKGSVIADLLAENPINDYEALDFEFPDEYINADKNQFANALATLAVMTQMEEGQIKQLLQIKARSESAYYFMIEEETDGKPWYHVVQVYIKNMEFPPGASRNERRMIRRLAMGYFPSGEILYKRSSNDELLRCVNAKEAKRILFETHEGIVLLIATGI</sequence>
<organism evidence="2 3">
    <name type="scientific">Hevea brasiliensis</name>
    <name type="common">Para rubber tree</name>
    <name type="synonym">Siphonia brasiliensis</name>
    <dbReference type="NCBI Taxonomy" id="3981"/>
    <lineage>
        <taxon>Eukaryota</taxon>
        <taxon>Viridiplantae</taxon>
        <taxon>Streptophyta</taxon>
        <taxon>Embryophyta</taxon>
        <taxon>Tracheophyta</taxon>
        <taxon>Spermatophyta</taxon>
        <taxon>Magnoliopsida</taxon>
        <taxon>eudicotyledons</taxon>
        <taxon>Gunneridae</taxon>
        <taxon>Pentapetalae</taxon>
        <taxon>rosids</taxon>
        <taxon>fabids</taxon>
        <taxon>Malpighiales</taxon>
        <taxon>Euphorbiaceae</taxon>
        <taxon>Crotonoideae</taxon>
        <taxon>Micrandreae</taxon>
        <taxon>Hevea</taxon>
    </lineage>
</organism>
<dbReference type="PANTHER" id="PTHR48475">
    <property type="entry name" value="RIBONUCLEASE H"/>
    <property type="match status" value="1"/>
</dbReference>
<dbReference type="InterPro" id="IPR043128">
    <property type="entry name" value="Rev_trsase/Diguanyl_cyclase"/>
</dbReference>
<reference evidence="2 3" key="1">
    <citation type="journal article" date="2020" name="Mol. Plant">
        <title>The Chromosome-Based Rubber Tree Genome Provides New Insights into Spurge Genome Evolution and Rubber Biosynthesis.</title>
        <authorList>
            <person name="Liu J."/>
            <person name="Shi C."/>
            <person name="Shi C.C."/>
            <person name="Li W."/>
            <person name="Zhang Q.J."/>
            <person name="Zhang Y."/>
            <person name="Li K."/>
            <person name="Lu H.F."/>
            <person name="Shi C."/>
            <person name="Zhu S.T."/>
            <person name="Xiao Z.Y."/>
            <person name="Nan H."/>
            <person name="Yue Y."/>
            <person name="Zhu X.G."/>
            <person name="Wu Y."/>
            <person name="Hong X.N."/>
            <person name="Fan G.Y."/>
            <person name="Tong Y."/>
            <person name="Zhang D."/>
            <person name="Mao C.L."/>
            <person name="Liu Y.L."/>
            <person name="Hao S.J."/>
            <person name="Liu W.Q."/>
            <person name="Lv M.Q."/>
            <person name="Zhang H.B."/>
            <person name="Liu Y."/>
            <person name="Hu-Tang G.R."/>
            <person name="Wang J.P."/>
            <person name="Wang J.H."/>
            <person name="Sun Y.H."/>
            <person name="Ni S.B."/>
            <person name="Chen W.B."/>
            <person name="Zhang X.C."/>
            <person name="Jiao Y.N."/>
            <person name="Eichler E.E."/>
            <person name="Li G.H."/>
            <person name="Liu X."/>
            <person name="Gao L.Z."/>
        </authorList>
    </citation>
    <scope>NUCLEOTIDE SEQUENCE [LARGE SCALE GENOMIC DNA]</scope>
    <source>
        <strain evidence="3">cv. GT1</strain>
        <tissue evidence="2">Leaf</tissue>
    </source>
</reference>
<evidence type="ECO:0000313" key="3">
    <source>
        <dbReference type="Proteomes" id="UP000467840"/>
    </source>
</evidence>
<dbReference type="Gene3D" id="3.30.70.270">
    <property type="match status" value="1"/>
</dbReference>
<keyword evidence="3" id="KW-1185">Reference proteome</keyword>